<organism evidence="4 5">
    <name type="scientific">Trypanosoma equiperdum</name>
    <dbReference type="NCBI Taxonomy" id="5694"/>
    <lineage>
        <taxon>Eukaryota</taxon>
        <taxon>Discoba</taxon>
        <taxon>Euglenozoa</taxon>
        <taxon>Kinetoplastea</taxon>
        <taxon>Metakinetoplastina</taxon>
        <taxon>Trypanosomatida</taxon>
        <taxon>Trypanosomatidae</taxon>
        <taxon>Trypanosoma</taxon>
    </lineage>
</organism>
<dbReference type="PANTHER" id="PTHR48037:SF1">
    <property type="entry name" value="RRM DOMAIN-CONTAINING PROTEIN"/>
    <property type="match status" value="1"/>
</dbReference>
<feature type="compositionally biased region" description="Polar residues" evidence="2">
    <location>
        <begin position="335"/>
        <end position="349"/>
    </location>
</feature>
<dbReference type="SMART" id="SM00360">
    <property type="entry name" value="RRM"/>
    <property type="match status" value="2"/>
</dbReference>
<dbReference type="SMART" id="SM00361">
    <property type="entry name" value="RRM_1"/>
    <property type="match status" value="2"/>
</dbReference>
<dbReference type="InterPro" id="IPR035979">
    <property type="entry name" value="RBD_domain_sf"/>
</dbReference>
<dbReference type="EMBL" id="CZPT02001905">
    <property type="protein sequence ID" value="SCU72704.1"/>
    <property type="molecule type" value="Genomic_DNA"/>
</dbReference>
<keyword evidence="1" id="KW-0694">RNA-binding</keyword>
<feature type="region of interest" description="Disordered" evidence="2">
    <location>
        <begin position="312"/>
        <end position="349"/>
    </location>
</feature>
<gene>
    <name evidence="4" type="ORF">TEOVI_000428200</name>
</gene>
<evidence type="ECO:0000259" key="3">
    <source>
        <dbReference type="PROSITE" id="PS50102"/>
    </source>
</evidence>
<dbReference type="Proteomes" id="UP000195570">
    <property type="component" value="Unassembled WGS sequence"/>
</dbReference>
<dbReference type="FunFam" id="3.30.70.330:FF:001470">
    <property type="entry name" value="RNA-binding protein-like protein"/>
    <property type="match status" value="1"/>
</dbReference>
<comment type="caution">
    <text evidence="4">The sequence shown here is derived from an EMBL/GenBank/DDBJ whole genome shotgun (WGS) entry which is preliminary data.</text>
</comment>
<evidence type="ECO:0000313" key="5">
    <source>
        <dbReference type="Proteomes" id="UP000195570"/>
    </source>
</evidence>
<dbReference type="InterPro" id="IPR012677">
    <property type="entry name" value="Nucleotide-bd_a/b_plait_sf"/>
</dbReference>
<dbReference type="GeneID" id="92378222"/>
<dbReference type="SUPFAM" id="SSF54928">
    <property type="entry name" value="RNA-binding domain, RBD"/>
    <property type="match status" value="2"/>
</dbReference>
<dbReference type="AlphaFoldDB" id="A0A1G4IJI8"/>
<evidence type="ECO:0000256" key="2">
    <source>
        <dbReference type="SAM" id="MobiDB-lite"/>
    </source>
</evidence>
<name>A0A1G4IJI8_TRYEQ</name>
<feature type="compositionally biased region" description="Polar residues" evidence="2">
    <location>
        <begin position="194"/>
        <end position="213"/>
    </location>
</feature>
<dbReference type="PROSITE" id="PS50102">
    <property type="entry name" value="RRM"/>
    <property type="match status" value="2"/>
</dbReference>
<feature type="compositionally biased region" description="Low complexity" evidence="2">
    <location>
        <begin position="177"/>
        <end position="193"/>
    </location>
</feature>
<dbReference type="RefSeq" id="XP_067083169.1">
    <property type="nucleotide sequence ID" value="XM_067227068.1"/>
</dbReference>
<dbReference type="PANTHER" id="PTHR48037">
    <property type="entry name" value="ATPASE E1"/>
    <property type="match status" value="1"/>
</dbReference>
<feature type="domain" description="RRM" evidence="3">
    <location>
        <begin position="374"/>
        <end position="452"/>
    </location>
</feature>
<dbReference type="InterPro" id="IPR000504">
    <property type="entry name" value="RRM_dom"/>
</dbReference>
<evidence type="ECO:0000256" key="1">
    <source>
        <dbReference type="PROSITE-ProRule" id="PRU00176"/>
    </source>
</evidence>
<reference evidence="4" key="1">
    <citation type="submission" date="2016-09" db="EMBL/GenBank/DDBJ databases">
        <authorList>
            <person name="Hebert L."/>
            <person name="Moumen B."/>
        </authorList>
    </citation>
    <scope>NUCLEOTIDE SEQUENCE [LARGE SCALE GENOMIC DNA]</scope>
    <source>
        <strain evidence="4">OVI</strain>
    </source>
</reference>
<protein>
    <submittedName>
        <fullName evidence="4">RNA-binding protein, putative</fullName>
    </submittedName>
</protein>
<dbReference type="Pfam" id="PF00076">
    <property type="entry name" value="RRM_1"/>
    <property type="match status" value="2"/>
</dbReference>
<dbReference type="InterPro" id="IPR003954">
    <property type="entry name" value="RRM_euk-type"/>
</dbReference>
<accession>A0A1G4IJI8</accession>
<feature type="region of interest" description="Disordered" evidence="2">
    <location>
        <begin position="1"/>
        <end position="42"/>
    </location>
</feature>
<feature type="compositionally biased region" description="Polar residues" evidence="2">
    <location>
        <begin position="1"/>
        <end position="33"/>
    </location>
</feature>
<feature type="region of interest" description="Disordered" evidence="2">
    <location>
        <begin position="173"/>
        <end position="214"/>
    </location>
</feature>
<proteinExistence type="predicted"/>
<evidence type="ECO:0000313" key="4">
    <source>
        <dbReference type="EMBL" id="SCU72704.1"/>
    </source>
</evidence>
<sequence length="599" mass="64611">MSLFSFTPTGGSNMPRTTSTEENTTSDCQTSLNHPPPKMTFTDMLNTKIQNSNKHSSEDKNSNCSTVDEVLDCCDYGYGCVHGNALVEEGAEEMRRRYFLEMQRNLLDDVDTDNEEQIDSKIVSTCRSTTSVSARDSSEVLGPIPLPHDGGDVLSFNPFASSVTYSPLSDENGCVENLSPNPSSRTPLSSSTSGAQLPNGSFSSISPSLSTHPTGRLATRKNVYVSELPTHWNTEKLRSVCATFGNIVSAKVMHDSNTNESRGYGFVMFETDEQAALCVRTLNSCKVDGRMLSCRFAHEKAMPSFAHSDRIPWQEFGRSPNSTTPSLSKDKLTDVKTQPDQQQGGNSLPNMELLKGAHVACFGDRSRPMVQRSHNIFIQGLPLQWNTDKLRSLCGTFGKVELAKVVRDATTSLSCGHGFVLFEREEAAALCVERLNGATVEGRTLTCRFARDKRGPGVATGAAPSPPVRPSGNDFLKNTAPLLVRMVDAQESPSMLLQSAVGSNKWSTVTVPQNCHTAVFSQSPLLVAGGVSPLLGLSPVVSPMVPSGVMTEMTEPPHGMQSFGCNIAGLQCLIAVPYHQTRIVSGFSNGDGGTFAALT</sequence>
<feature type="domain" description="RRM" evidence="3">
    <location>
        <begin position="221"/>
        <end position="299"/>
    </location>
</feature>
<dbReference type="Gene3D" id="3.30.70.330">
    <property type="match status" value="2"/>
</dbReference>
<dbReference type="VEuPathDB" id="TriTrypDB:TEOVI_000428200"/>
<dbReference type="GO" id="GO:0003723">
    <property type="term" value="F:RNA binding"/>
    <property type="evidence" value="ECO:0007669"/>
    <property type="project" value="UniProtKB-UniRule"/>
</dbReference>
<keyword evidence="5" id="KW-1185">Reference proteome</keyword>